<dbReference type="InterPro" id="IPR036388">
    <property type="entry name" value="WH-like_DNA-bd_sf"/>
</dbReference>
<dbReference type="NCBIfam" id="TIGR02937">
    <property type="entry name" value="sigma70-ECF"/>
    <property type="match status" value="1"/>
</dbReference>
<dbReference type="GO" id="GO:0016987">
    <property type="term" value="F:sigma factor activity"/>
    <property type="evidence" value="ECO:0007669"/>
    <property type="project" value="UniProtKB-KW"/>
</dbReference>
<evidence type="ECO:0000256" key="1">
    <source>
        <dbReference type="ARBA" id="ARBA00023015"/>
    </source>
</evidence>
<dbReference type="InterPro" id="IPR050239">
    <property type="entry name" value="Sigma-70_RNA_pol_init_factors"/>
</dbReference>
<dbReference type="PANTHER" id="PTHR30603">
    <property type="entry name" value="RNA POLYMERASE SIGMA FACTOR RPO"/>
    <property type="match status" value="1"/>
</dbReference>
<dbReference type="CDD" id="cd06171">
    <property type="entry name" value="Sigma70_r4"/>
    <property type="match status" value="1"/>
</dbReference>
<feature type="domain" description="RNA polymerase sigma-70" evidence="5">
    <location>
        <begin position="273"/>
        <end position="299"/>
    </location>
</feature>
<dbReference type="GO" id="GO:0003677">
    <property type="term" value="F:DNA binding"/>
    <property type="evidence" value="ECO:0007669"/>
    <property type="project" value="UniProtKB-KW"/>
</dbReference>
<dbReference type="InterPro" id="IPR007627">
    <property type="entry name" value="RNA_pol_sigma70_r2"/>
</dbReference>
<evidence type="ECO:0000313" key="6">
    <source>
        <dbReference type="EMBL" id="XBH01214.1"/>
    </source>
</evidence>
<dbReference type="InterPro" id="IPR014284">
    <property type="entry name" value="RNA_pol_sigma-70_dom"/>
</dbReference>
<dbReference type="AlphaFoldDB" id="A0AAU7C7M4"/>
<keyword evidence="1" id="KW-0805">Transcription regulation</keyword>
<proteinExistence type="predicted"/>
<name>A0AAU7C7M4_9BACT</name>
<dbReference type="PRINTS" id="PR00046">
    <property type="entry name" value="SIGMA70FCT"/>
</dbReference>
<evidence type="ECO:0000256" key="4">
    <source>
        <dbReference type="ARBA" id="ARBA00023163"/>
    </source>
</evidence>
<accession>A0AAU7C7M4</accession>
<gene>
    <name evidence="6" type="ORF">V5E97_22985</name>
</gene>
<dbReference type="Gene3D" id="1.10.10.10">
    <property type="entry name" value="Winged helix-like DNA-binding domain superfamily/Winged helix DNA-binding domain"/>
    <property type="match status" value="1"/>
</dbReference>
<dbReference type="Gene3D" id="1.10.601.10">
    <property type="entry name" value="RNA Polymerase Primary Sigma Factor"/>
    <property type="match status" value="1"/>
</dbReference>
<dbReference type="PROSITE" id="PS00716">
    <property type="entry name" value="SIGMA70_2"/>
    <property type="match status" value="1"/>
</dbReference>
<evidence type="ECO:0000256" key="2">
    <source>
        <dbReference type="ARBA" id="ARBA00023082"/>
    </source>
</evidence>
<dbReference type="InterPro" id="IPR013324">
    <property type="entry name" value="RNA_pol_sigma_r3/r4-like"/>
</dbReference>
<dbReference type="InterPro" id="IPR000943">
    <property type="entry name" value="RNA_pol_sigma70"/>
</dbReference>
<keyword evidence="3" id="KW-0238">DNA-binding</keyword>
<dbReference type="InterPro" id="IPR007630">
    <property type="entry name" value="RNA_pol_sigma70_r4"/>
</dbReference>
<dbReference type="SUPFAM" id="SSF88946">
    <property type="entry name" value="Sigma2 domain of RNA polymerase sigma factors"/>
    <property type="match status" value="1"/>
</dbReference>
<keyword evidence="2" id="KW-0731">Sigma factor</keyword>
<dbReference type="GO" id="GO:0006352">
    <property type="term" value="P:DNA-templated transcription initiation"/>
    <property type="evidence" value="ECO:0007669"/>
    <property type="project" value="InterPro"/>
</dbReference>
<evidence type="ECO:0000256" key="3">
    <source>
        <dbReference type="ARBA" id="ARBA00023125"/>
    </source>
</evidence>
<dbReference type="Pfam" id="PF04542">
    <property type="entry name" value="Sigma70_r2"/>
    <property type="match status" value="1"/>
</dbReference>
<sequence>MVATSKVDVPDALSTLDHASTWLLGPKQERRLLEDLAECKRTLGEALAHDPSDSSPASFDDPRSLSRFIAAFYADHAPVKSPLGAHFQRYFEIREELALANMRLVASVAKRYRNRGIAYSDLVQEGFCGLLEAIDRFDTSTHQTKLSTYATWWIRQAVQSAVAEGAYPVRLAPRHLRQLAQDKEEYHQEFAQKSGPSHIAAESIQRVQAATRPTVSLDDTRLNLLQTANDSESDIGHDIDTNQIVGEWLKFLRPRERQILAYRFGLGGSPRLSLSQVGKVLDVSKERVRQIQDVALKLIRKNVASNMSLNKPEPSK</sequence>
<protein>
    <submittedName>
        <fullName evidence="6">Sigma-70 family RNA polymerase sigma factor</fullName>
    </submittedName>
</protein>
<dbReference type="InterPro" id="IPR013325">
    <property type="entry name" value="RNA_pol_sigma_r2"/>
</dbReference>
<organism evidence="6">
    <name type="scientific">Singulisphaera sp. Ch08</name>
    <dbReference type="NCBI Taxonomy" id="3120278"/>
    <lineage>
        <taxon>Bacteria</taxon>
        <taxon>Pseudomonadati</taxon>
        <taxon>Planctomycetota</taxon>
        <taxon>Planctomycetia</taxon>
        <taxon>Isosphaerales</taxon>
        <taxon>Isosphaeraceae</taxon>
        <taxon>Singulisphaera</taxon>
    </lineage>
</organism>
<dbReference type="PANTHER" id="PTHR30603:SF47">
    <property type="entry name" value="RNA POLYMERASE SIGMA FACTOR SIGD, CHLOROPLASTIC"/>
    <property type="match status" value="1"/>
</dbReference>
<keyword evidence="4" id="KW-0804">Transcription</keyword>
<reference evidence="6" key="1">
    <citation type="submission" date="2024-05" db="EMBL/GenBank/DDBJ databases">
        <title>Planctomycetes of the genus Singulisphaera possess chitinolytic capabilities.</title>
        <authorList>
            <person name="Ivanova A."/>
        </authorList>
    </citation>
    <scope>NUCLEOTIDE SEQUENCE</scope>
    <source>
        <strain evidence="6">Ch08T</strain>
    </source>
</reference>
<evidence type="ECO:0000259" key="5">
    <source>
        <dbReference type="PROSITE" id="PS00716"/>
    </source>
</evidence>
<dbReference type="EMBL" id="CP155447">
    <property type="protein sequence ID" value="XBH01214.1"/>
    <property type="molecule type" value="Genomic_DNA"/>
</dbReference>
<dbReference type="Pfam" id="PF04545">
    <property type="entry name" value="Sigma70_r4"/>
    <property type="match status" value="1"/>
</dbReference>
<dbReference type="SUPFAM" id="SSF88659">
    <property type="entry name" value="Sigma3 and sigma4 domains of RNA polymerase sigma factors"/>
    <property type="match status" value="1"/>
</dbReference>
<dbReference type="RefSeq" id="WP_406693907.1">
    <property type="nucleotide sequence ID" value="NZ_CP155447.1"/>
</dbReference>